<dbReference type="STRING" id="317025.Tcr_2159"/>
<sequence length="438" mass="47975">MKKQFLIKLLPAAIIAASMATPAQAANWLMLQGTEADHQAPRAKVWGFIQAEYQQTDDTKLTAGPASGQSAAFNLVKPQNTSANSFNIRRARIGVRGANLPLDNKVNYFLLAEFGNNGITTGQNASKGQLTDASITLNHIPGARIRVGQFKTPGSEEGFQGIAVFNYINFTNMTDRLLLERHFDTSTTSTGRNGPVGAFRDQGIEVFDSFKHNGWDTSYAVMIGNGNGLGRIDNNDAKDTYLYLSTEMDIPGGKKGRKNGLKFYVWNQDGKRTIDGVEKNRTRSGLGTTFLNSKYRFAAEYVQADGMIFGGTKGAGAPGGEYNNGNPVTFNVFTDQKANGYYLDFGYRIIPNLELNVRYDALDSATETDAATGTGQDKYREFRTTTLGAQYFVNKKTVLRANYEIRDIKAPKAAAGAPVHDILKSVDNRIALQLSILY</sequence>
<accession>Q31DM6</accession>
<dbReference type="eggNOG" id="COG3746">
    <property type="taxonomic scope" value="Bacteria"/>
</dbReference>
<dbReference type="Pfam" id="PF07396">
    <property type="entry name" value="Porin_O_P"/>
    <property type="match status" value="1"/>
</dbReference>
<name>Q31DM6_HYDCU</name>
<evidence type="ECO:0000256" key="1">
    <source>
        <dbReference type="SAM" id="SignalP"/>
    </source>
</evidence>
<dbReference type="HOGENOM" id="CLU_051655_0_0_6"/>
<protein>
    <submittedName>
        <fullName evidence="2">Phosphate-selective porin O and P</fullName>
    </submittedName>
</protein>
<reference evidence="2" key="1">
    <citation type="submission" date="2006-07" db="EMBL/GenBank/DDBJ databases">
        <title>Complete sequence of Thiomicrospira crunogena XCL-2.</title>
        <authorList>
            <consortium name="US DOE Joint Genome Institute"/>
            <person name="Copeland A."/>
            <person name="Lucas S."/>
            <person name="Lapidus A."/>
            <person name="Barry K."/>
            <person name="Detter J.C."/>
            <person name="Glavina del Rio T."/>
            <person name="Hammon N."/>
            <person name="Israni S."/>
            <person name="Dalin E."/>
            <person name="Tice H."/>
            <person name="Pitluck S."/>
            <person name="Chain P."/>
            <person name="Malfatti S."/>
            <person name="Shin M."/>
            <person name="Vergez L."/>
            <person name="Schmutz J."/>
            <person name="Larimer F."/>
            <person name="Land M."/>
            <person name="Hauser L."/>
            <person name="Kyrpides N."/>
            <person name="Lykidis A."/>
            <person name="Scott K.M."/>
            <person name="Sievert S."/>
            <person name="Kerfeld C."/>
            <person name="Freyermuth S."/>
            <person name="Dobrinski K."/>
            <person name="Boller A."/>
            <person name="Fitzpatrick K."/>
            <person name="Thoma P."/>
            <person name="Moore J."/>
            <person name="Richardson P."/>
        </authorList>
    </citation>
    <scope>NUCLEOTIDE SEQUENCE</scope>
    <source>
        <strain evidence="2">XCL-2</strain>
    </source>
</reference>
<keyword evidence="1" id="KW-0732">Signal</keyword>
<dbReference type="InterPro" id="IPR023614">
    <property type="entry name" value="Porin_dom_sf"/>
</dbReference>
<dbReference type="OrthoDB" id="5291529at2"/>
<dbReference type="EMBL" id="CP000109">
    <property type="protein sequence ID" value="ABB42747.1"/>
    <property type="molecule type" value="Genomic_DNA"/>
</dbReference>
<dbReference type="Gene3D" id="2.40.160.10">
    <property type="entry name" value="Porin"/>
    <property type="match status" value="1"/>
</dbReference>
<feature type="signal peptide" evidence="1">
    <location>
        <begin position="1"/>
        <end position="25"/>
    </location>
</feature>
<dbReference type="InterPro" id="IPR010870">
    <property type="entry name" value="Porin_O/P"/>
</dbReference>
<dbReference type="AlphaFoldDB" id="Q31DM6"/>
<dbReference type="KEGG" id="tcx:Tcr_2159"/>
<organism evidence="2">
    <name type="scientific">Hydrogenovibrio crunogenus (strain DSM 25203 / XCL-2)</name>
    <name type="common">Thiomicrospira crunogena</name>
    <dbReference type="NCBI Taxonomy" id="317025"/>
    <lineage>
        <taxon>Bacteria</taxon>
        <taxon>Pseudomonadati</taxon>
        <taxon>Pseudomonadota</taxon>
        <taxon>Gammaproteobacteria</taxon>
        <taxon>Thiotrichales</taxon>
        <taxon>Piscirickettsiaceae</taxon>
        <taxon>Hydrogenovibrio</taxon>
    </lineage>
</organism>
<proteinExistence type="predicted"/>
<feature type="chain" id="PRO_5004220325" evidence="1">
    <location>
        <begin position="26"/>
        <end position="438"/>
    </location>
</feature>
<dbReference type="SUPFAM" id="SSF56935">
    <property type="entry name" value="Porins"/>
    <property type="match status" value="1"/>
</dbReference>
<evidence type="ECO:0000313" key="2">
    <source>
        <dbReference type="EMBL" id="ABB42747.1"/>
    </source>
</evidence>
<gene>
    <name evidence="2" type="ordered locus">Tcr_2159</name>
</gene>